<evidence type="ECO:0000313" key="1">
    <source>
        <dbReference type="EMBL" id="CAA9379276.1"/>
    </source>
</evidence>
<sequence>MPAGDGFSPAQRQRIDRAIREAETVCRFEFSVYVGDAEDEPRAFAERLHGALVAPDRSVLLMVDPSQRALEVVTGAEARRELEDGEVALAVAEMQTHFAHQDLCVGIVRGIGMLAEHARKPPTLHAQES</sequence>
<dbReference type="InterPro" id="IPR033437">
    <property type="entry name" value="DUF5130"/>
</dbReference>
<proteinExistence type="predicted"/>
<dbReference type="Pfam" id="PF17174">
    <property type="entry name" value="DUF5130"/>
    <property type="match status" value="1"/>
</dbReference>
<evidence type="ECO:0008006" key="2">
    <source>
        <dbReference type="Google" id="ProtNLM"/>
    </source>
</evidence>
<accession>A0A6J4N650</accession>
<protein>
    <recommendedName>
        <fullName evidence="2">DUF5130 domain-containing protein</fullName>
    </recommendedName>
</protein>
<dbReference type="Gene3D" id="3.10.310.50">
    <property type="match status" value="1"/>
</dbReference>
<organism evidence="1">
    <name type="scientific">uncultured Nocardioidaceae bacterium</name>
    <dbReference type="NCBI Taxonomy" id="253824"/>
    <lineage>
        <taxon>Bacteria</taxon>
        <taxon>Bacillati</taxon>
        <taxon>Actinomycetota</taxon>
        <taxon>Actinomycetes</taxon>
        <taxon>Propionibacteriales</taxon>
        <taxon>Nocardioidaceae</taxon>
        <taxon>environmental samples</taxon>
    </lineage>
</organism>
<dbReference type="AlphaFoldDB" id="A0A6J4N650"/>
<gene>
    <name evidence="1" type="ORF">AVDCRST_MAG47-2014</name>
</gene>
<name>A0A6J4N650_9ACTN</name>
<reference evidence="1" key="1">
    <citation type="submission" date="2020-02" db="EMBL/GenBank/DDBJ databases">
        <authorList>
            <person name="Meier V. D."/>
        </authorList>
    </citation>
    <scope>NUCLEOTIDE SEQUENCE</scope>
    <source>
        <strain evidence="1">AVDCRST_MAG47</strain>
    </source>
</reference>
<dbReference type="EMBL" id="CADCUK010000136">
    <property type="protein sequence ID" value="CAA9379276.1"/>
    <property type="molecule type" value="Genomic_DNA"/>
</dbReference>